<feature type="transmembrane region" description="Helical" evidence="2">
    <location>
        <begin position="135"/>
        <end position="159"/>
    </location>
</feature>
<keyword evidence="5" id="KW-1185">Reference proteome</keyword>
<keyword evidence="2" id="KW-0472">Membrane</keyword>
<evidence type="ECO:0000313" key="5">
    <source>
        <dbReference type="Proteomes" id="UP000192596"/>
    </source>
</evidence>
<dbReference type="Pfam" id="PF20684">
    <property type="entry name" value="Fung_rhodopsin"/>
    <property type="match status" value="1"/>
</dbReference>
<feature type="domain" description="Rhodopsin" evidence="3">
    <location>
        <begin position="44"/>
        <end position="278"/>
    </location>
</feature>
<dbReference type="AlphaFoldDB" id="A0A1V8SL93"/>
<dbReference type="OrthoDB" id="3897607at2759"/>
<keyword evidence="2" id="KW-0812">Transmembrane</keyword>
<proteinExistence type="predicted"/>
<dbReference type="InParanoid" id="A0A1V8SL93"/>
<evidence type="ECO:0000256" key="1">
    <source>
        <dbReference type="SAM" id="MobiDB-lite"/>
    </source>
</evidence>
<feature type="compositionally biased region" description="Basic and acidic residues" evidence="1">
    <location>
        <begin position="325"/>
        <end position="335"/>
    </location>
</feature>
<dbReference type="EMBL" id="NAJO01000038">
    <property type="protein sequence ID" value="OQN99843.1"/>
    <property type="molecule type" value="Genomic_DNA"/>
</dbReference>
<organism evidence="4 5">
    <name type="scientific">Cryoendolithus antarcticus</name>
    <dbReference type="NCBI Taxonomy" id="1507870"/>
    <lineage>
        <taxon>Eukaryota</taxon>
        <taxon>Fungi</taxon>
        <taxon>Dikarya</taxon>
        <taxon>Ascomycota</taxon>
        <taxon>Pezizomycotina</taxon>
        <taxon>Dothideomycetes</taxon>
        <taxon>Dothideomycetidae</taxon>
        <taxon>Cladosporiales</taxon>
        <taxon>Cladosporiaceae</taxon>
        <taxon>Cryoendolithus</taxon>
    </lineage>
</organism>
<dbReference type="PANTHER" id="PTHR39614:SF2">
    <property type="entry name" value="INTEGRAL MEMBRANE PROTEIN"/>
    <property type="match status" value="1"/>
</dbReference>
<feature type="transmembrane region" description="Helical" evidence="2">
    <location>
        <begin position="180"/>
        <end position="204"/>
    </location>
</feature>
<gene>
    <name evidence="4" type="ORF">B0A48_14613</name>
</gene>
<feature type="transmembrane region" description="Helical" evidence="2">
    <location>
        <begin position="210"/>
        <end position="232"/>
    </location>
</feature>
<comment type="caution">
    <text evidence="4">The sequence shown here is derived from an EMBL/GenBank/DDBJ whole genome shotgun (WGS) entry which is preliminary data.</text>
</comment>
<feature type="transmembrane region" description="Helical" evidence="2">
    <location>
        <begin position="109"/>
        <end position="129"/>
    </location>
</feature>
<dbReference type="InterPro" id="IPR049326">
    <property type="entry name" value="Rhodopsin_dom_fungi"/>
</dbReference>
<evidence type="ECO:0000256" key="2">
    <source>
        <dbReference type="SAM" id="Phobius"/>
    </source>
</evidence>
<accession>A0A1V8SL93</accession>
<name>A0A1V8SL93_9PEZI</name>
<protein>
    <recommendedName>
        <fullName evidence="3">Rhodopsin domain-containing protein</fullName>
    </recommendedName>
</protein>
<keyword evidence="2" id="KW-1133">Transmembrane helix</keyword>
<dbReference type="PANTHER" id="PTHR39614">
    <property type="entry name" value="INTEGRAL MEMBRANE PROTEIN"/>
    <property type="match status" value="1"/>
</dbReference>
<feature type="transmembrane region" description="Helical" evidence="2">
    <location>
        <begin position="25"/>
        <end position="48"/>
    </location>
</feature>
<evidence type="ECO:0000259" key="3">
    <source>
        <dbReference type="Pfam" id="PF20684"/>
    </source>
</evidence>
<evidence type="ECO:0000313" key="4">
    <source>
        <dbReference type="EMBL" id="OQN99843.1"/>
    </source>
</evidence>
<dbReference type="STRING" id="1507870.A0A1V8SL93"/>
<sequence>MATAPNPPGAETTWSHVISQQDHGALVSIATSLLLAGTALLLVIRLAIRWPWKKLVGWDDAAALVGSLLAVGQSVAMYRAVYCGLGRHIEDLEVHALEKMEKAIYTGDLLFVCVVSASKLAVSLLLYRLSSAPKIIIAAHILMAVVGLWSVASLLAISLRPQISRPWTLSPANAAHVTTAWTGIGAVSCLIEFAFMAFPIVLVYGLQMPLASKLTVVTGFAFRLPVVVFTILRFDAFRDTPGNVADISWTYVLLAIYTELEMHASLMAATIPCMHIFLRSFNTGFLATTALQVDSSGNMSATKGESSYAMKTVRSRHMQNSQERSWNRDPIHEGGKSLMKLNPEQGHTVSNVTHRDRRPDDEIDTGSVESDGSDRIMVRKTVQIDYSRAASR</sequence>
<dbReference type="Proteomes" id="UP000192596">
    <property type="component" value="Unassembled WGS sequence"/>
</dbReference>
<feature type="region of interest" description="Disordered" evidence="1">
    <location>
        <begin position="317"/>
        <end position="375"/>
    </location>
</feature>
<reference evidence="5" key="1">
    <citation type="submission" date="2017-03" db="EMBL/GenBank/DDBJ databases">
        <title>Genomes of endolithic fungi from Antarctica.</title>
        <authorList>
            <person name="Coleine C."/>
            <person name="Masonjones S."/>
            <person name="Stajich J.E."/>
        </authorList>
    </citation>
    <scope>NUCLEOTIDE SEQUENCE [LARGE SCALE GENOMIC DNA]</scope>
    <source>
        <strain evidence="5">CCFEE 5527</strain>
    </source>
</reference>